<feature type="repeat" description="TPR" evidence="3">
    <location>
        <begin position="808"/>
        <end position="841"/>
    </location>
</feature>
<dbReference type="SUPFAM" id="SSF48452">
    <property type="entry name" value="TPR-like"/>
    <property type="match status" value="4"/>
</dbReference>
<dbReference type="AlphaFoldDB" id="A0A1V4APP7"/>
<sequence length="1066" mass="117704">MPHTFVKVLLVSFCLGVLPLKIHAAPPSIGTTPGLMAYLEGLDALTQGQFPEAVTAFSRALETSGDDPQYVLARGVAETLAEQFQQAKKDFERFQRLGGKGREAELWTYVAEAMSGIATPGHGISGPRSLQGREGVSADSPQGLEFSAVSIPGHMIQGRDDYPTAYASFVYYEMAVSYGKARQSGGGTKTGPVREDMVKAGRWFAKRFLKRTDLAPAHFARAKQLHQAGQFDAALREIEFIRAAYPSDPDMLYISADSWLSLGRPATARREFTIALTGRTDFAAAYLGRAMAAARWGDAKRSRADLDIAAKLDAAATKKARSRVEDELKKQKVDGTPDNLLTALEQAAQAGSSLDQLMNLAVKVQKSMGERRLRYDETYQDKLRILEDAVRTRPKDPDNHVNLAEYILAESDNRGESVEPRRELLYYRWQESKEKEWLRAIEILDRALTLNPKQARALIQKAIASSMLKRYDEAEQLADQALALSGNDPDALRLYAKFRSMRANQYSAEASGLRQTECTSSTSTETRYDGIYEVTTTTCYPPSQADLERANQLDAAAAGLREKARSAMEAAIKAARGTVDRYLIQSDLDIWSGNFDAAQQTLIDAVKVYPESLEAQDALVDLYAKTGQKVKAEEQQAIARKLIHTTAAPMLRLAWDQITKTAWQGAKGRLEAARQLDPVDARIPAYLGVALEEEGKTKEAAAAFWVALALEEARMRLDEPSTNQGTIQTRSPLDFGLAIQSYFHLAHFLEQAGKQREGLDLYLASLRYEPRMLLGWESWQMFTAMLPDQQPEKGAVTIAPVNAATLIAEAHLNAGKLLASMGRNDEAIQQFSDAARLGPQRMAGIPMVGNAQGDTNFGGLAGAPASEASFYLAQSLLAKGDTEGASRALYEIGRTIPEHLRNDLNQLNMAIARAHSQSQQQVQEQQPYAGMSPEQRHSADLQNQQHRKRQQAVLQHFASQAKVVPEVVGVWEMSPDNKFLPLKKTLTIESNANFTIVSQSEGSTLRGKVAVQQERNRAQGGSNTSSGQIMMCDELGEITTMWYEFVDRNHMKITDMDGTNYEAVRR</sequence>
<organism evidence="6 7">
    <name type="scientific">Candidatus Brocadia carolinensis</name>
    <dbReference type="NCBI Taxonomy" id="1004156"/>
    <lineage>
        <taxon>Bacteria</taxon>
        <taxon>Pseudomonadati</taxon>
        <taxon>Planctomycetota</taxon>
        <taxon>Candidatus Brocadiia</taxon>
        <taxon>Candidatus Brocadiales</taxon>
        <taxon>Candidatus Brocadiaceae</taxon>
        <taxon>Candidatus Brocadia</taxon>
    </lineage>
</organism>
<keyword evidence="5" id="KW-0732">Signal</keyword>
<feature type="compositionally biased region" description="Low complexity" evidence="4">
    <location>
        <begin position="916"/>
        <end position="926"/>
    </location>
</feature>
<dbReference type="EMBL" id="AYTS01000178">
    <property type="protein sequence ID" value="OOP55093.1"/>
    <property type="molecule type" value="Genomic_DNA"/>
</dbReference>
<reference evidence="6 7" key="1">
    <citation type="journal article" date="2017" name="Water Res.">
        <title>Discovery and metagenomic analysis of an anammox bacterial enrichment related to Candidatus "Brocadia caroliniensis" in a full-scale glycerol-fed nitritation-denitritation separate centrate treatment process.</title>
        <authorList>
            <person name="Park H."/>
            <person name="Brotto A.C."/>
            <person name="van Loosdrecht M.C."/>
            <person name="Chandran K."/>
        </authorList>
    </citation>
    <scope>NUCLEOTIDE SEQUENCE [LARGE SCALE GENOMIC DNA]</scope>
    <source>
        <strain evidence="6">26THWARD</strain>
    </source>
</reference>
<evidence type="ECO:0008006" key="8">
    <source>
        <dbReference type="Google" id="ProtNLM"/>
    </source>
</evidence>
<dbReference type="InterPro" id="IPR019734">
    <property type="entry name" value="TPR_rpt"/>
</dbReference>
<dbReference type="SMART" id="SM00028">
    <property type="entry name" value="TPR"/>
    <property type="match status" value="7"/>
</dbReference>
<dbReference type="PROSITE" id="PS50005">
    <property type="entry name" value="TPR"/>
    <property type="match status" value="1"/>
</dbReference>
<dbReference type="InterPro" id="IPR011990">
    <property type="entry name" value="TPR-like_helical_dom_sf"/>
</dbReference>
<gene>
    <name evidence="6" type="ORF">AYP45_16710</name>
</gene>
<dbReference type="STRING" id="1004156.AYP45_16710"/>
<name>A0A1V4APP7_9BACT</name>
<dbReference type="PANTHER" id="PTHR44858:SF1">
    <property type="entry name" value="UDP-N-ACETYLGLUCOSAMINE--PEPTIDE N-ACETYLGLUCOSAMINYLTRANSFERASE SPINDLY-RELATED"/>
    <property type="match status" value="1"/>
</dbReference>
<keyword evidence="1" id="KW-0677">Repeat</keyword>
<comment type="caution">
    <text evidence="6">The sequence shown here is derived from an EMBL/GenBank/DDBJ whole genome shotgun (WGS) entry which is preliminary data.</text>
</comment>
<proteinExistence type="predicted"/>
<dbReference type="Proteomes" id="UP000189681">
    <property type="component" value="Unassembled WGS sequence"/>
</dbReference>
<feature type="region of interest" description="Disordered" evidence="4">
    <location>
        <begin position="914"/>
        <end position="950"/>
    </location>
</feature>
<evidence type="ECO:0000313" key="6">
    <source>
        <dbReference type="EMBL" id="OOP55093.1"/>
    </source>
</evidence>
<evidence type="ECO:0000256" key="1">
    <source>
        <dbReference type="ARBA" id="ARBA00022737"/>
    </source>
</evidence>
<dbReference type="Pfam" id="PF13432">
    <property type="entry name" value="TPR_16"/>
    <property type="match status" value="2"/>
</dbReference>
<feature type="chain" id="PRO_5012708562" description="Tetratricopeptide repeat protein" evidence="5">
    <location>
        <begin position="25"/>
        <end position="1066"/>
    </location>
</feature>
<dbReference type="PANTHER" id="PTHR44858">
    <property type="entry name" value="TETRATRICOPEPTIDE REPEAT PROTEIN 6"/>
    <property type="match status" value="1"/>
</dbReference>
<dbReference type="InterPro" id="IPR050498">
    <property type="entry name" value="Ycf3"/>
</dbReference>
<protein>
    <recommendedName>
        <fullName evidence="8">Tetratricopeptide repeat protein</fullName>
    </recommendedName>
</protein>
<evidence type="ECO:0000256" key="3">
    <source>
        <dbReference type="PROSITE-ProRule" id="PRU00339"/>
    </source>
</evidence>
<evidence type="ECO:0000256" key="2">
    <source>
        <dbReference type="ARBA" id="ARBA00022803"/>
    </source>
</evidence>
<accession>A0A1V4APP7</accession>
<dbReference type="Gene3D" id="1.25.40.10">
    <property type="entry name" value="Tetratricopeptide repeat domain"/>
    <property type="match status" value="4"/>
</dbReference>
<evidence type="ECO:0000256" key="5">
    <source>
        <dbReference type="SAM" id="SignalP"/>
    </source>
</evidence>
<evidence type="ECO:0000313" key="7">
    <source>
        <dbReference type="Proteomes" id="UP000189681"/>
    </source>
</evidence>
<feature type="signal peptide" evidence="5">
    <location>
        <begin position="1"/>
        <end position="24"/>
    </location>
</feature>
<keyword evidence="2 3" id="KW-0802">TPR repeat</keyword>
<dbReference type="Pfam" id="PF14559">
    <property type="entry name" value="TPR_19"/>
    <property type="match status" value="1"/>
</dbReference>
<evidence type="ECO:0000256" key="4">
    <source>
        <dbReference type="SAM" id="MobiDB-lite"/>
    </source>
</evidence>